<organism evidence="2 3">
    <name type="scientific">Moheibacter stercoris</name>
    <dbReference type="NCBI Taxonomy" id="1628251"/>
    <lineage>
        <taxon>Bacteria</taxon>
        <taxon>Pseudomonadati</taxon>
        <taxon>Bacteroidota</taxon>
        <taxon>Flavobacteriia</taxon>
        <taxon>Flavobacteriales</taxon>
        <taxon>Weeksellaceae</taxon>
        <taxon>Moheibacter</taxon>
    </lineage>
</organism>
<feature type="signal peptide" evidence="1">
    <location>
        <begin position="1"/>
        <end position="19"/>
    </location>
</feature>
<keyword evidence="3" id="KW-1185">Reference proteome</keyword>
<evidence type="ECO:0000313" key="2">
    <source>
        <dbReference type="EMBL" id="MET3731431.1"/>
    </source>
</evidence>
<dbReference type="Proteomes" id="UP001549146">
    <property type="component" value="Unassembled WGS sequence"/>
</dbReference>
<evidence type="ECO:0000256" key="1">
    <source>
        <dbReference type="SAM" id="SignalP"/>
    </source>
</evidence>
<name>A0ABV2LSN7_9FLAO</name>
<sequence>MKLKLFTLYLLFFGSILSAQEILKTNKTIDTSVLSNDLMDKMAEETCECVKKLDFSGMPQNQIEMNLGMCILQSISSNKIEVENQLGAFSITSIMTEEFGEKMGLQMLSFCSDFFINNFADEYMNEQYFSELSVELGKIKSIEKKQFNTVNLQMYDGSILKFIWLWDFEGSEILTKNQFKNKWINIIYSTIELYDPEIKKYIPYRVIEGMSFGE</sequence>
<accession>A0ABV2LSN7</accession>
<protein>
    <submittedName>
        <fullName evidence="2">Uncharacterized protein</fullName>
    </submittedName>
</protein>
<proteinExistence type="predicted"/>
<dbReference type="EMBL" id="JBEPMO010000004">
    <property type="protein sequence ID" value="MET3731431.1"/>
    <property type="molecule type" value="Genomic_DNA"/>
</dbReference>
<dbReference type="RefSeq" id="WP_354507696.1">
    <property type="nucleotide sequence ID" value="NZ_JBEPMO010000004.1"/>
</dbReference>
<keyword evidence="1" id="KW-0732">Signal</keyword>
<feature type="chain" id="PRO_5046710988" evidence="1">
    <location>
        <begin position="20"/>
        <end position="214"/>
    </location>
</feature>
<evidence type="ECO:0000313" key="3">
    <source>
        <dbReference type="Proteomes" id="UP001549146"/>
    </source>
</evidence>
<comment type="caution">
    <text evidence="2">The sequence shown here is derived from an EMBL/GenBank/DDBJ whole genome shotgun (WGS) entry which is preliminary data.</text>
</comment>
<reference evidence="2 3" key="1">
    <citation type="submission" date="2024-06" db="EMBL/GenBank/DDBJ databases">
        <title>Genomic Encyclopedia of Type Strains, Phase IV (KMG-IV): sequencing the most valuable type-strain genomes for metagenomic binning, comparative biology and taxonomic classification.</title>
        <authorList>
            <person name="Goeker M."/>
        </authorList>
    </citation>
    <scope>NUCLEOTIDE SEQUENCE [LARGE SCALE GENOMIC DNA]</scope>
    <source>
        <strain evidence="2 3">DSM 29388</strain>
    </source>
</reference>
<gene>
    <name evidence="2" type="ORF">ABID46_001000</name>
</gene>